<proteinExistence type="predicted"/>
<dbReference type="Proteomes" id="UP001499852">
    <property type="component" value="Unassembled WGS sequence"/>
</dbReference>
<dbReference type="EMBL" id="BAABIA010000001">
    <property type="protein sequence ID" value="GAA5133441.1"/>
    <property type="molecule type" value="Genomic_DNA"/>
</dbReference>
<accession>A0ABP9NSU6</accession>
<sequence length="58" mass="6317">MVLKPNPLSPETVEIGKSLIRSRTQAEASPMPAGLLNALRLEQILDLLDFMEAGGKKK</sequence>
<name>A0ABP9NSU6_9BACT</name>
<reference evidence="2" key="1">
    <citation type="journal article" date="2019" name="Int. J. Syst. Evol. Microbiol.">
        <title>The Global Catalogue of Microorganisms (GCM) 10K type strain sequencing project: providing services to taxonomists for standard genome sequencing and annotation.</title>
        <authorList>
            <consortium name="The Broad Institute Genomics Platform"/>
            <consortium name="The Broad Institute Genome Sequencing Center for Infectious Disease"/>
            <person name="Wu L."/>
            <person name="Ma J."/>
        </authorList>
    </citation>
    <scope>NUCLEOTIDE SEQUENCE [LARGE SCALE GENOMIC DNA]</scope>
    <source>
        <strain evidence="2">JCM 18053</strain>
    </source>
</reference>
<evidence type="ECO:0000313" key="1">
    <source>
        <dbReference type="EMBL" id="GAA5133441.1"/>
    </source>
</evidence>
<evidence type="ECO:0000313" key="2">
    <source>
        <dbReference type="Proteomes" id="UP001499852"/>
    </source>
</evidence>
<protein>
    <submittedName>
        <fullName evidence="1">Uncharacterized protein</fullName>
    </submittedName>
</protein>
<comment type="caution">
    <text evidence="1">The sequence shown here is derived from an EMBL/GenBank/DDBJ whole genome shotgun (WGS) entry which is preliminary data.</text>
</comment>
<keyword evidence="2" id="KW-1185">Reference proteome</keyword>
<gene>
    <name evidence="1" type="ORF">GCM10023213_03270</name>
</gene>
<organism evidence="1 2">
    <name type="scientific">Prosthecobacter algae</name>
    <dbReference type="NCBI Taxonomy" id="1144682"/>
    <lineage>
        <taxon>Bacteria</taxon>
        <taxon>Pseudomonadati</taxon>
        <taxon>Verrucomicrobiota</taxon>
        <taxon>Verrucomicrobiia</taxon>
        <taxon>Verrucomicrobiales</taxon>
        <taxon>Verrucomicrobiaceae</taxon>
        <taxon>Prosthecobacter</taxon>
    </lineage>
</organism>